<protein>
    <submittedName>
        <fullName evidence="1">Putative acetyltransferase</fullName>
    </submittedName>
</protein>
<dbReference type="KEGG" id="vg:55412365"/>
<organism evidence="1 2">
    <name type="scientific">uncultured phage_MedDCM-OCT-S42-C7</name>
    <dbReference type="NCBI Taxonomy" id="2741073"/>
    <lineage>
        <taxon>Viruses</taxon>
        <taxon>Duplodnaviria</taxon>
        <taxon>Heunggongvirae</taxon>
        <taxon>Uroviricota</taxon>
        <taxon>Caudoviricetes</taxon>
        <taxon>Autographivirales</taxon>
        <taxon>Sieqvirus</taxon>
        <taxon>Sieqvirus S42C7</taxon>
    </lineage>
</organism>
<accession>A0A6S4P8F7</accession>
<dbReference type="RefSeq" id="YP_009777661.1">
    <property type="nucleotide sequence ID" value="NC_047701.1"/>
</dbReference>
<keyword evidence="1" id="KW-0808">Transferase</keyword>
<evidence type="ECO:0000313" key="2">
    <source>
        <dbReference type="Proteomes" id="UP000505269"/>
    </source>
</evidence>
<reference evidence="1 2" key="1">
    <citation type="journal article" date="2013" name="PLoS Genet.">
        <title>Expanding the Marine Virosphere Using Metagenomics.</title>
        <authorList>
            <person name="Mizuno C.M."/>
            <person name="Rodriguez-Valera F."/>
            <person name="Kimes N.E."/>
            <person name="Ghai R."/>
        </authorList>
    </citation>
    <scope>NUCLEOTIDE SEQUENCE [LARGE SCALE GENOMIC DNA]</scope>
    <source>
        <strain evidence="1">UvMED-CGR-C97-MedDCM-OCT-S42-C7</strain>
    </source>
</reference>
<name>A0A6S4P8F7_9CAUD</name>
<evidence type="ECO:0000313" key="1">
    <source>
        <dbReference type="EMBL" id="BAQ94119.1"/>
    </source>
</evidence>
<dbReference type="EMBL" id="AP013541">
    <property type="protein sequence ID" value="BAQ94119.1"/>
    <property type="molecule type" value="Genomic_DNA"/>
</dbReference>
<keyword evidence="2" id="KW-1185">Reference proteome</keyword>
<dbReference type="Proteomes" id="UP000505269">
    <property type="component" value="Segment"/>
</dbReference>
<dbReference type="GeneID" id="55412365"/>
<proteinExistence type="predicted"/>
<sequence>MEKCVREAVINDCIDLAPKMRLADRREIKASDNLSPLKALVLPFTYEGAKNYSILGTKEEGVIGMFGSTPCAYEKDYGVAWMLSSDQLRNHVRQFLKECPHWVNEMGKGYKYLYNFVDERNWETLKWLQFLGFEPKKKLPYGHEKLNFILVMKELK</sequence>
<dbReference type="GO" id="GO:0016740">
    <property type="term" value="F:transferase activity"/>
    <property type="evidence" value="ECO:0007669"/>
    <property type="project" value="UniProtKB-KW"/>
</dbReference>